<reference evidence="2" key="1">
    <citation type="submission" date="2018-07" db="EMBL/GenBank/DDBJ databases">
        <title>Genome assembly of strain Ka43.</title>
        <authorList>
            <person name="Kukolya J."/>
            <person name="Nagy I."/>
            <person name="Horvath B."/>
            <person name="Toth A."/>
        </authorList>
    </citation>
    <scope>NUCLEOTIDE SEQUENCE</scope>
    <source>
        <strain evidence="2">KB43</strain>
    </source>
</reference>
<dbReference type="Proteomes" id="UP000652567">
    <property type="component" value="Unassembled WGS sequence"/>
</dbReference>
<dbReference type="AlphaFoldDB" id="A0A928V3A8"/>
<evidence type="ECO:0000256" key="1">
    <source>
        <dbReference type="SAM" id="Phobius"/>
    </source>
</evidence>
<evidence type="ECO:0000313" key="2">
    <source>
        <dbReference type="EMBL" id="MBE8715854.1"/>
    </source>
</evidence>
<gene>
    <name evidence="2" type="ORF">C4F51_01460</name>
</gene>
<sequence>MPKRILVLHYSQTGQLDSVVDAILQPLRANTDFSIVDQRIEPETDFPFPWPFIRFINTFPEAAHQRPCALKPFTVDTTEKFDLVILAYQVWFLAPSIPVSSFLQSEQAEILRDTPVVTVIACRNMWLMAQEKVKAHLQRLGARLVGNLALVDEAGTAASFISTPLWVLTGKKGPFPLGIPAAGVARADIDAASRFGDAIVQHWQTTDVPPDERLWQGLGAVRINANLIASEKVATRSFYLWGKLFLAAGGQDAWLRKPLTLLYTLFLLTLILTVVPITAILKRLFAPLMKKRIEQQKAYFAQPSGESFHVLKKQ</sequence>
<comment type="caution">
    <text evidence="2">The sequence shown here is derived from an EMBL/GenBank/DDBJ whole genome shotgun (WGS) entry which is preliminary data.</text>
</comment>
<protein>
    <submittedName>
        <fullName evidence="2">Dialkylresorcinol condensing enzyme</fullName>
    </submittedName>
</protein>
<dbReference type="EMBL" id="PRDL01000001">
    <property type="protein sequence ID" value="MBE8715854.1"/>
    <property type="molecule type" value="Genomic_DNA"/>
</dbReference>
<dbReference type="SUPFAM" id="SSF52218">
    <property type="entry name" value="Flavoproteins"/>
    <property type="match status" value="1"/>
</dbReference>
<dbReference type="InterPro" id="IPR029039">
    <property type="entry name" value="Flavoprotein-like_sf"/>
</dbReference>
<keyword evidence="1" id="KW-0812">Transmembrane</keyword>
<dbReference type="Gene3D" id="3.40.50.360">
    <property type="match status" value="1"/>
</dbReference>
<accession>A0A928V3A8</accession>
<organism evidence="2 3">
    <name type="scientific">Cellvibrio polysaccharolyticus</name>
    <dbReference type="NCBI Taxonomy" id="2082724"/>
    <lineage>
        <taxon>Bacteria</taxon>
        <taxon>Pseudomonadati</taxon>
        <taxon>Pseudomonadota</taxon>
        <taxon>Gammaproteobacteria</taxon>
        <taxon>Cellvibrionales</taxon>
        <taxon>Cellvibrionaceae</taxon>
        <taxon>Cellvibrio</taxon>
    </lineage>
</organism>
<keyword evidence="1" id="KW-1133">Transmembrane helix</keyword>
<proteinExistence type="predicted"/>
<evidence type="ECO:0000313" key="3">
    <source>
        <dbReference type="Proteomes" id="UP000652567"/>
    </source>
</evidence>
<name>A0A928V3A8_9GAMM</name>
<keyword evidence="3" id="KW-1185">Reference proteome</keyword>
<keyword evidence="1" id="KW-0472">Membrane</keyword>
<feature type="transmembrane region" description="Helical" evidence="1">
    <location>
        <begin position="261"/>
        <end position="281"/>
    </location>
</feature>